<feature type="region of interest" description="Disordered" evidence="2">
    <location>
        <begin position="290"/>
        <end position="348"/>
    </location>
</feature>
<dbReference type="Proteomes" id="UP001222932">
    <property type="component" value="Unassembled WGS sequence"/>
</dbReference>
<dbReference type="InterPro" id="IPR040351">
    <property type="entry name" value="RAB3IL/RAB3IP/Sec2"/>
</dbReference>
<name>A0AAD3TRL9_9TREE</name>
<dbReference type="Gene3D" id="1.20.5.4880">
    <property type="match status" value="1"/>
</dbReference>
<gene>
    <name evidence="4" type="ORF">CspeluHIS016_0207320</name>
</gene>
<dbReference type="PANTHER" id="PTHR14430:SF0">
    <property type="entry name" value="SEC2P DOMAIN-CONTAINING PROTEIN"/>
    <property type="match status" value="1"/>
</dbReference>
<feature type="region of interest" description="Disordered" evidence="2">
    <location>
        <begin position="43"/>
        <end position="81"/>
    </location>
</feature>
<feature type="compositionally biased region" description="Basic and acidic residues" evidence="2">
    <location>
        <begin position="182"/>
        <end position="204"/>
    </location>
</feature>
<sequence length="524" mass="55157">MSALSPAAPEAHVASHSHGGTASGPVLCPFCAKVLPVDLVSGSRTSPGANDSAPGTDMSTSVLKSSEGDADHADSLASKAAISDDDIRRWSSIAGVTIAAPPKPAPVTQAAVNDVVTPVPLLPPPPSARASPKPTKSRFGFFSKPNAGAEEDDSDSDDIVSGYAKLGAPDSGDEGNDDYESDKEIVFKRRPRDEAQSEKADSRSETPVPAPPFALKETADMGDTELKSVLREVLSRVQALSQSHVELQTSHTALLTSLKIARSNLVMAEANTEMLEADLRRAKATAANAARTSTPLARTSGDIARPSIETRGSGSGKTWFGRVKPASPTEATTRISGDVPQSSESDELKKLRDRLASQDNELKALKKGKKDIEAELEGLSQALFEEANKMVADERRKRAELEDTLHEVKGERAALRETVKVLGGRTHTPTPIATPHERGDETPSLDRHYAALRKGIHHVVDGPTPAMSGPSTPPEAEDSGAEQSDFKSAPSSPEINLPGAFTTAAPASLETEPNPWATSPPVAG</sequence>
<dbReference type="GO" id="GO:0006887">
    <property type="term" value="P:exocytosis"/>
    <property type="evidence" value="ECO:0007669"/>
    <property type="project" value="TreeGrafter"/>
</dbReference>
<organism evidence="4 5">
    <name type="scientific">Cutaneotrichosporon spelunceum</name>
    <dbReference type="NCBI Taxonomy" id="1672016"/>
    <lineage>
        <taxon>Eukaryota</taxon>
        <taxon>Fungi</taxon>
        <taxon>Dikarya</taxon>
        <taxon>Basidiomycota</taxon>
        <taxon>Agaricomycotina</taxon>
        <taxon>Tremellomycetes</taxon>
        <taxon>Trichosporonales</taxon>
        <taxon>Trichosporonaceae</taxon>
        <taxon>Cutaneotrichosporon</taxon>
    </lineage>
</organism>
<evidence type="ECO:0000313" key="4">
    <source>
        <dbReference type="EMBL" id="GMK55676.1"/>
    </source>
</evidence>
<dbReference type="InterPro" id="IPR009449">
    <property type="entry name" value="Sec2_N"/>
</dbReference>
<dbReference type="Pfam" id="PF06428">
    <property type="entry name" value="Sec2p"/>
    <property type="match status" value="1"/>
</dbReference>
<feature type="domain" description="GDP/GTP exchange factor Sec2 N-terminal" evidence="3">
    <location>
        <begin position="341"/>
        <end position="409"/>
    </location>
</feature>
<dbReference type="AlphaFoldDB" id="A0AAD3TRL9"/>
<feature type="compositionally biased region" description="Acidic residues" evidence="2">
    <location>
        <begin position="149"/>
        <end position="158"/>
    </location>
</feature>
<dbReference type="GO" id="GO:0070319">
    <property type="term" value="C:Golgi to plasma membrane transport vesicle"/>
    <property type="evidence" value="ECO:0007669"/>
    <property type="project" value="TreeGrafter"/>
</dbReference>
<evidence type="ECO:0000256" key="1">
    <source>
        <dbReference type="ARBA" id="ARBA00023054"/>
    </source>
</evidence>
<evidence type="ECO:0000259" key="3">
    <source>
        <dbReference type="Pfam" id="PF06428"/>
    </source>
</evidence>
<feature type="region of interest" description="Disordered" evidence="2">
    <location>
        <begin position="123"/>
        <end position="218"/>
    </location>
</feature>
<reference evidence="4" key="1">
    <citation type="journal article" date="2023" name="BMC Genomics">
        <title>Chromosome-level genome assemblies of Cutaneotrichosporon spp. (Trichosporonales, Basidiomycota) reveal imbalanced evolution between nucleotide sequences and chromosome synteny.</title>
        <authorList>
            <person name="Kobayashi Y."/>
            <person name="Kayamori A."/>
            <person name="Aoki K."/>
            <person name="Shiwa Y."/>
            <person name="Matsutani M."/>
            <person name="Fujita N."/>
            <person name="Sugita T."/>
            <person name="Iwasaki W."/>
            <person name="Tanaka N."/>
            <person name="Takashima M."/>
        </authorList>
    </citation>
    <scope>NUCLEOTIDE SEQUENCE</scope>
    <source>
        <strain evidence="4">HIS016</strain>
    </source>
</reference>
<dbReference type="PANTHER" id="PTHR14430">
    <property type="entry name" value="RABIN3-RELATED"/>
    <property type="match status" value="1"/>
</dbReference>
<feature type="region of interest" description="Disordered" evidence="2">
    <location>
        <begin position="419"/>
        <end position="443"/>
    </location>
</feature>
<keyword evidence="1" id="KW-0175">Coiled coil</keyword>
<keyword evidence="5" id="KW-1185">Reference proteome</keyword>
<comment type="caution">
    <text evidence="4">The sequence shown here is derived from an EMBL/GenBank/DDBJ whole genome shotgun (WGS) entry which is preliminary data.</text>
</comment>
<reference evidence="4" key="2">
    <citation type="submission" date="2023-06" db="EMBL/GenBank/DDBJ databases">
        <authorList>
            <person name="Kobayashi Y."/>
            <person name="Kayamori A."/>
            <person name="Aoki K."/>
            <person name="Shiwa Y."/>
            <person name="Fujita N."/>
            <person name="Sugita T."/>
            <person name="Iwasaki W."/>
            <person name="Tanaka N."/>
            <person name="Takashima M."/>
        </authorList>
    </citation>
    <scope>NUCLEOTIDE SEQUENCE</scope>
    <source>
        <strain evidence="4">HIS016</strain>
    </source>
</reference>
<dbReference type="EMBL" id="BTCM01000002">
    <property type="protein sequence ID" value="GMK55676.1"/>
    <property type="molecule type" value="Genomic_DNA"/>
</dbReference>
<feature type="compositionally biased region" description="Acidic residues" evidence="2">
    <location>
        <begin position="171"/>
        <end position="181"/>
    </location>
</feature>
<proteinExistence type="predicted"/>
<dbReference type="GO" id="GO:0005085">
    <property type="term" value="F:guanyl-nucleotide exchange factor activity"/>
    <property type="evidence" value="ECO:0007669"/>
    <property type="project" value="InterPro"/>
</dbReference>
<dbReference type="GO" id="GO:0051286">
    <property type="term" value="C:cell tip"/>
    <property type="evidence" value="ECO:0007669"/>
    <property type="project" value="TreeGrafter"/>
</dbReference>
<protein>
    <recommendedName>
        <fullName evidence="3">GDP/GTP exchange factor Sec2 N-terminal domain-containing protein</fullName>
    </recommendedName>
</protein>
<accession>A0AAD3TRL9</accession>
<evidence type="ECO:0000256" key="2">
    <source>
        <dbReference type="SAM" id="MobiDB-lite"/>
    </source>
</evidence>
<evidence type="ECO:0000313" key="5">
    <source>
        <dbReference type="Proteomes" id="UP001222932"/>
    </source>
</evidence>
<feature type="compositionally biased region" description="Polar residues" evidence="2">
    <location>
        <begin position="329"/>
        <end position="343"/>
    </location>
</feature>
<dbReference type="SUPFAM" id="SSF144284">
    <property type="entry name" value="Sec2 N-terminal region"/>
    <property type="match status" value="1"/>
</dbReference>
<feature type="region of interest" description="Disordered" evidence="2">
    <location>
        <begin position="459"/>
        <end position="524"/>
    </location>
</feature>